<accession>A0A554VKH6</accession>
<evidence type="ECO:0000313" key="2">
    <source>
        <dbReference type="Proteomes" id="UP000318833"/>
    </source>
</evidence>
<reference evidence="1 2" key="1">
    <citation type="submission" date="2019-07" db="EMBL/GenBank/DDBJ databases">
        <title>The draft genome sequence of Aquimarina algiphila M91.</title>
        <authorList>
            <person name="Meng X."/>
        </authorList>
    </citation>
    <scope>NUCLEOTIDE SEQUENCE [LARGE SCALE GENOMIC DNA]</scope>
    <source>
        <strain evidence="1 2">M91</strain>
    </source>
</reference>
<dbReference type="OrthoDB" id="1144359at2"/>
<organism evidence="1 2">
    <name type="scientific">Aquimarina algiphila</name>
    <dbReference type="NCBI Taxonomy" id="2047982"/>
    <lineage>
        <taxon>Bacteria</taxon>
        <taxon>Pseudomonadati</taxon>
        <taxon>Bacteroidota</taxon>
        <taxon>Flavobacteriia</taxon>
        <taxon>Flavobacteriales</taxon>
        <taxon>Flavobacteriaceae</taxon>
        <taxon>Aquimarina</taxon>
    </lineage>
</organism>
<dbReference type="EMBL" id="VLNR01000022">
    <property type="protein sequence ID" value="TSE08526.1"/>
    <property type="molecule type" value="Genomic_DNA"/>
</dbReference>
<dbReference type="AlphaFoldDB" id="A0A554VKH6"/>
<dbReference type="RefSeq" id="WP_109435297.1">
    <property type="nucleotide sequence ID" value="NZ_CANLFO010000020.1"/>
</dbReference>
<evidence type="ECO:0000313" key="1">
    <source>
        <dbReference type="EMBL" id="TSE08526.1"/>
    </source>
</evidence>
<evidence type="ECO:0008006" key="3">
    <source>
        <dbReference type="Google" id="ProtNLM"/>
    </source>
</evidence>
<name>A0A554VKH6_9FLAO</name>
<comment type="caution">
    <text evidence="1">The sequence shown here is derived from an EMBL/GenBank/DDBJ whole genome shotgun (WGS) entry which is preliminary data.</text>
</comment>
<sequence>MVTSYNFDFCHIEIYNDYIKAVMKAGITVSPEHNTILLQVVEKHFKNKPFVYLTHRINSYAVNPTIYLETAKIKNLVGFAVVSNDPKQIMQTKVEKIFFGKEFKQFDTIEAALNWKNEIIKKYKD</sequence>
<keyword evidence="2" id="KW-1185">Reference proteome</keyword>
<dbReference type="SUPFAM" id="SSF52091">
    <property type="entry name" value="SpoIIaa-like"/>
    <property type="match status" value="1"/>
</dbReference>
<gene>
    <name evidence="1" type="ORF">FOF46_12195</name>
</gene>
<dbReference type="Proteomes" id="UP000318833">
    <property type="component" value="Unassembled WGS sequence"/>
</dbReference>
<protein>
    <recommendedName>
        <fullName evidence="3">STAS/SEC14 domain-containing protein</fullName>
    </recommendedName>
</protein>
<dbReference type="InterPro" id="IPR036513">
    <property type="entry name" value="STAS_dom_sf"/>
</dbReference>
<proteinExistence type="predicted"/>